<keyword evidence="1" id="KW-1133">Transmembrane helix</keyword>
<name>A0ABY4QUZ4_9ACTN</name>
<proteinExistence type="predicted"/>
<dbReference type="RefSeq" id="WP_249769565.1">
    <property type="nucleotide sequence ID" value="NZ_CP097332.1"/>
</dbReference>
<reference evidence="2" key="1">
    <citation type="journal article" date="2018" name="Int. J. Syst. Evol. Microbiol.">
        <title>Jatrophihabitans telluris sp. nov., isolated from sediment soil of lava forest wetlands and the emended description of the genus Jatrophihabitans.</title>
        <authorList>
            <person name="Lee K.C."/>
            <person name="Suh M.K."/>
            <person name="Eom M.K."/>
            <person name="Kim K.K."/>
            <person name="Kim J.S."/>
            <person name="Kim D.S."/>
            <person name="Ko S.H."/>
            <person name="Shin Y.K."/>
            <person name="Lee J.S."/>
        </authorList>
    </citation>
    <scope>NUCLEOTIDE SEQUENCE</scope>
    <source>
        <strain evidence="2">N237</strain>
    </source>
</reference>
<dbReference type="EMBL" id="CP097332">
    <property type="protein sequence ID" value="UQX87118.1"/>
    <property type="molecule type" value="Genomic_DNA"/>
</dbReference>
<keyword evidence="1" id="KW-0812">Transmembrane</keyword>
<keyword evidence="3" id="KW-1185">Reference proteome</keyword>
<accession>A0ABY4QUZ4</accession>
<dbReference type="Proteomes" id="UP001056336">
    <property type="component" value="Chromosome"/>
</dbReference>
<evidence type="ECO:0000313" key="2">
    <source>
        <dbReference type="EMBL" id="UQX87118.1"/>
    </source>
</evidence>
<reference evidence="2" key="2">
    <citation type="submission" date="2022-05" db="EMBL/GenBank/DDBJ databases">
        <authorList>
            <person name="Kim J.-S."/>
            <person name="Lee K."/>
            <person name="Suh M."/>
            <person name="Eom M."/>
            <person name="Kim J.-S."/>
            <person name="Kim D.-S."/>
            <person name="Ko S.-H."/>
            <person name="Shin Y."/>
            <person name="Lee J.-S."/>
        </authorList>
    </citation>
    <scope>NUCLEOTIDE SEQUENCE</scope>
    <source>
        <strain evidence="2">N237</strain>
    </source>
</reference>
<evidence type="ECO:0000313" key="3">
    <source>
        <dbReference type="Proteomes" id="UP001056336"/>
    </source>
</evidence>
<keyword evidence="1" id="KW-0472">Membrane</keyword>
<gene>
    <name evidence="2" type="ORF">M6D93_12485</name>
</gene>
<sequence>MGILISLTMKLMFFAVHMMILMLVLSFWFVIALTCLVCRQRVPRMPRLGLPHL</sequence>
<evidence type="ECO:0000256" key="1">
    <source>
        <dbReference type="SAM" id="Phobius"/>
    </source>
</evidence>
<protein>
    <submittedName>
        <fullName evidence="2">Uncharacterized protein</fullName>
    </submittedName>
</protein>
<organism evidence="2 3">
    <name type="scientific">Jatrophihabitans telluris</name>
    <dbReference type="NCBI Taxonomy" id="2038343"/>
    <lineage>
        <taxon>Bacteria</taxon>
        <taxon>Bacillati</taxon>
        <taxon>Actinomycetota</taxon>
        <taxon>Actinomycetes</taxon>
        <taxon>Jatrophihabitantales</taxon>
        <taxon>Jatrophihabitantaceae</taxon>
        <taxon>Jatrophihabitans</taxon>
    </lineage>
</organism>
<feature type="transmembrane region" description="Helical" evidence="1">
    <location>
        <begin position="12"/>
        <end position="38"/>
    </location>
</feature>